<reference evidence="1" key="1">
    <citation type="journal article" date="2023" name="Nat. Commun.">
        <title>Diploid and tetraploid genomes of Acorus and the evolution of monocots.</title>
        <authorList>
            <person name="Ma L."/>
            <person name="Liu K.W."/>
            <person name="Li Z."/>
            <person name="Hsiao Y.Y."/>
            <person name="Qi Y."/>
            <person name="Fu T."/>
            <person name="Tang G.D."/>
            <person name="Zhang D."/>
            <person name="Sun W.H."/>
            <person name="Liu D.K."/>
            <person name="Li Y."/>
            <person name="Chen G.Z."/>
            <person name="Liu X.D."/>
            <person name="Liao X.Y."/>
            <person name="Jiang Y.T."/>
            <person name="Yu X."/>
            <person name="Hao Y."/>
            <person name="Huang J."/>
            <person name="Zhao X.W."/>
            <person name="Ke S."/>
            <person name="Chen Y.Y."/>
            <person name="Wu W.L."/>
            <person name="Hsu J.L."/>
            <person name="Lin Y.F."/>
            <person name="Huang M.D."/>
            <person name="Li C.Y."/>
            <person name="Huang L."/>
            <person name="Wang Z.W."/>
            <person name="Zhao X."/>
            <person name="Zhong W.Y."/>
            <person name="Peng D.H."/>
            <person name="Ahmad S."/>
            <person name="Lan S."/>
            <person name="Zhang J.S."/>
            <person name="Tsai W.C."/>
            <person name="Van de Peer Y."/>
            <person name="Liu Z.J."/>
        </authorList>
    </citation>
    <scope>NUCLEOTIDE SEQUENCE</scope>
    <source>
        <strain evidence="1">CP</strain>
    </source>
</reference>
<organism evidence="1 2">
    <name type="scientific">Acorus calamus</name>
    <name type="common">Sweet flag</name>
    <dbReference type="NCBI Taxonomy" id="4465"/>
    <lineage>
        <taxon>Eukaryota</taxon>
        <taxon>Viridiplantae</taxon>
        <taxon>Streptophyta</taxon>
        <taxon>Embryophyta</taxon>
        <taxon>Tracheophyta</taxon>
        <taxon>Spermatophyta</taxon>
        <taxon>Magnoliopsida</taxon>
        <taxon>Liliopsida</taxon>
        <taxon>Acoraceae</taxon>
        <taxon>Acorus</taxon>
    </lineage>
</organism>
<comment type="caution">
    <text evidence="1">The sequence shown here is derived from an EMBL/GenBank/DDBJ whole genome shotgun (WGS) entry which is preliminary data.</text>
</comment>
<evidence type="ECO:0000313" key="2">
    <source>
        <dbReference type="Proteomes" id="UP001180020"/>
    </source>
</evidence>
<accession>A0AAV9CSW2</accession>
<proteinExistence type="predicted"/>
<name>A0AAV9CSW2_ACOCL</name>
<keyword evidence="2" id="KW-1185">Reference proteome</keyword>
<sequence>MERGGCWLLRVPSSLSIEIIAVLLREGPHGEGGCWSRGLPPFFSTDGNNSPILVYMYVYT</sequence>
<dbReference type="Proteomes" id="UP001180020">
    <property type="component" value="Unassembled WGS sequence"/>
</dbReference>
<gene>
    <name evidence="1" type="ORF">QJS10_CPB17g02416</name>
</gene>
<dbReference type="AlphaFoldDB" id="A0AAV9CSW2"/>
<dbReference type="EMBL" id="JAUJYO010000017">
    <property type="protein sequence ID" value="KAK1291499.1"/>
    <property type="molecule type" value="Genomic_DNA"/>
</dbReference>
<protein>
    <submittedName>
        <fullName evidence="1">Uncharacterized protein</fullName>
    </submittedName>
</protein>
<evidence type="ECO:0000313" key="1">
    <source>
        <dbReference type="EMBL" id="KAK1291499.1"/>
    </source>
</evidence>
<reference evidence="1" key="2">
    <citation type="submission" date="2023-06" db="EMBL/GenBank/DDBJ databases">
        <authorList>
            <person name="Ma L."/>
            <person name="Liu K.-W."/>
            <person name="Li Z."/>
            <person name="Hsiao Y.-Y."/>
            <person name="Qi Y."/>
            <person name="Fu T."/>
            <person name="Tang G."/>
            <person name="Zhang D."/>
            <person name="Sun W.-H."/>
            <person name="Liu D.-K."/>
            <person name="Li Y."/>
            <person name="Chen G.-Z."/>
            <person name="Liu X.-D."/>
            <person name="Liao X.-Y."/>
            <person name="Jiang Y.-T."/>
            <person name="Yu X."/>
            <person name="Hao Y."/>
            <person name="Huang J."/>
            <person name="Zhao X.-W."/>
            <person name="Ke S."/>
            <person name="Chen Y.-Y."/>
            <person name="Wu W.-L."/>
            <person name="Hsu J.-L."/>
            <person name="Lin Y.-F."/>
            <person name="Huang M.-D."/>
            <person name="Li C.-Y."/>
            <person name="Huang L."/>
            <person name="Wang Z.-W."/>
            <person name="Zhao X."/>
            <person name="Zhong W.-Y."/>
            <person name="Peng D.-H."/>
            <person name="Ahmad S."/>
            <person name="Lan S."/>
            <person name="Zhang J.-S."/>
            <person name="Tsai W.-C."/>
            <person name="Van De Peer Y."/>
            <person name="Liu Z.-J."/>
        </authorList>
    </citation>
    <scope>NUCLEOTIDE SEQUENCE</scope>
    <source>
        <strain evidence="1">CP</strain>
        <tissue evidence="1">Leaves</tissue>
    </source>
</reference>